<dbReference type="Gene3D" id="3.30.200.20">
    <property type="entry name" value="Phosphorylase Kinase, domain 1"/>
    <property type="match status" value="1"/>
</dbReference>
<dbReference type="PANTHER" id="PTHR24363:SF0">
    <property type="entry name" value="SERINE_THREONINE KINASE LIKE DOMAIN CONTAINING 1"/>
    <property type="match status" value="1"/>
</dbReference>
<evidence type="ECO:0000256" key="8">
    <source>
        <dbReference type="ARBA" id="ARBA00048679"/>
    </source>
</evidence>
<comment type="catalytic activity">
    <reaction evidence="7">
        <text>L-threonyl-[protein] + ATP = O-phospho-L-threonyl-[protein] + ADP + H(+)</text>
        <dbReference type="Rhea" id="RHEA:46608"/>
        <dbReference type="Rhea" id="RHEA-COMP:11060"/>
        <dbReference type="Rhea" id="RHEA-COMP:11605"/>
        <dbReference type="ChEBI" id="CHEBI:15378"/>
        <dbReference type="ChEBI" id="CHEBI:30013"/>
        <dbReference type="ChEBI" id="CHEBI:30616"/>
        <dbReference type="ChEBI" id="CHEBI:61977"/>
        <dbReference type="ChEBI" id="CHEBI:456216"/>
        <dbReference type="EC" id="2.7.11.1"/>
    </reaction>
</comment>
<dbReference type="GO" id="GO:0005524">
    <property type="term" value="F:ATP binding"/>
    <property type="evidence" value="ECO:0007669"/>
    <property type="project" value="UniProtKB-KW"/>
</dbReference>
<keyword evidence="2" id="KW-0723">Serine/threonine-protein kinase</keyword>
<keyword evidence="6" id="KW-0067">ATP-binding</keyword>
<feature type="compositionally biased region" description="Gly residues" evidence="9">
    <location>
        <begin position="72"/>
        <end position="85"/>
    </location>
</feature>
<dbReference type="Gene3D" id="1.10.510.10">
    <property type="entry name" value="Transferase(Phosphotransferase) domain 1"/>
    <property type="match status" value="1"/>
</dbReference>
<keyword evidence="3" id="KW-0808">Transferase</keyword>
<dbReference type="EC" id="2.7.11.1" evidence="1"/>
<dbReference type="InterPro" id="IPR000719">
    <property type="entry name" value="Prot_kinase_dom"/>
</dbReference>
<dbReference type="FunFam" id="1.10.510.10:FF:000306">
    <property type="entry name" value="Serine/threonine protein kinase"/>
    <property type="match status" value="1"/>
</dbReference>
<evidence type="ECO:0000313" key="11">
    <source>
        <dbReference type="EMBL" id="RKR85988.1"/>
    </source>
</evidence>
<dbReference type="SUPFAM" id="SSF48452">
    <property type="entry name" value="TPR-like"/>
    <property type="match status" value="1"/>
</dbReference>
<dbReference type="SUPFAM" id="SSF56112">
    <property type="entry name" value="Protein kinase-like (PK-like)"/>
    <property type="match status" value="1"/>
</dbReference>
<dbReference type="Pfam" id="PF16918">
    <property type="entry name" value="PknG_TPR"/>
    <property type="match status" value="1"/>
</dbReference>
<dbReference type="Pfam" id="PF00069">
    <property type="entry name" value="Pkinase"/>
    <property type="match status" value="1"/>
</dbReference>
<evidence type="ECO:0000259" key="10">
    <source>
        <dbReference type="PROSITE" id="PS50011"/>
    </source>
</evidence>
<gene>
    <name evidence="11" type="ORF">BDK92_0206</name>
</gene>
<evidence type="ECO:0000256" key="3">
    <source>
        <dbReference type="ARBA" id="ARBA00022679"/>
    </source>
</evidence>
<feature type="compositionally biased region" description="Low complexity" evidence="9">
    <location>
        <begin position="43"/>
        <end position="71"/>
    </location>
</feature>
<evidence type="ECO:0000256" key="4">
    <source>
        <dbReference type="ARBA" id="ARBA00022741"/>
    </source>
</evidence>
<dbReference type="AlphaFoldDB" id="A0A495JBV5"/>
<feature type="region of interest" description="Disordered" evidence="9">
    <location>
        <begin position="42"/>
        <end position="97"/>
    </location>
</feature>
<accession>A0A495JBV5</accession>
<dbReference type="CDD" id="cd14014">
    <property type="entry name" value="STKc_PknB_like"/>
    <property type="match status" value="1"/>
</dbReference>
<protein>
    <recommendedName>
        <fullName evidence="1">non-specific serine/threonine protein kinase</fullName>
        <ecNumber evidence="1">2.7.11.1</ecNumber>
    </recommendedName>
</protein>
<dbReference type="GO" id="GO:0004674">
    <property type="term" value="F:protein serine/threonine kinase activity"/>
    <property type="evidence" value="ECO:0007669"/>
    <property type="project" value="UniProtKB-KW"/>
</dbReference>
<evidence type="ECO:0000256" key="5">
    <source>
        <dbReference type="ARBA" id="ARBA00022777"/>
    </source>
</evidence>
<feature type="domain" description="Protein kinase" evidence="10">
    <location>
        <begin position="158"/>
        <end position="445"/>
    </location>
</feature>
<dbReference type="Pfam" id="PF16919">
    <property type="entry name" value="PknG_rubred"/>
    <property type="match status" value="1"/>
</dbReference>
<sequence>MTACVRPDCVGSYGPEGYCDECGRRAPVGNAGYVGLPPGGGAPVSDGSSASAGSTPSAAMTRGTASSSGRTGTRGTGRGRLGGGLLDVPRMPRRDPTTAVLADPQVPESRRYCATCGRPVGRSRDGRPGLVEGFCTNDRTPYSFRPALDPGTAVAGRYEVLGTLAYGGLGWIYLARDRNVGDEVSDRWVVLKGLIDSGDADATAAAITERRFLVEVDHPAIVKIYDFVSHPDPRSGDRVGYIVMEYVGGRSLRDIYLDQPVVGGARQPLPLPHVIAYGLEVLPALGYLHERGLLYCDFKPDNVLHADDRITLVDLGAVRRIDDDVSAVWGTTGYQAPEVATVGPSASSDLYTVARSMAVLSFDFRGFSTAYLDKLPGPETVPLLEREESYYRLLRRATHPDPARRFGSAAEMTEQLLGVLRQVLASDGVPRPNVSAQFTGERRAFGTRAGQVDADATAHQTRPGAASVVAGLPIPQVDPADPAAALLATVQTADPDVLAEALSTLGSTGVEARLAVVRARLVSGDVATARTELAAIERVGDDWRLDWYDGLVALAEERFGDARQAFDRVYDALPGELAPQLALAATAELVGDGETARRLYERVWRTDHAYVSAAFGLARILAGADDRAAAVAVLDTVPESSSHSVPAQIAAVRARLGAEPTRLAESELLDVSTRVERLGLGVERRAWLTVETLRAALDWVRAGNGGAGRVLSHTLSERELRFGLERAFRVLSKVAADQETRIGLVDQANSVRPRTWF</sequence>
<dbReference type="InterPro" id="IPR011009">
    <property type="entry name" value="Kinase-like_dom_sf"/>
</dbReference>
<dbReference type="PANTHER" id="PTHR24363">
    <property type="entry name" value="SERINE/THREONINE PROTEIN KINASE"/>
    <property type="match status" value="1"/>
</dbReference>
<evidence type="ECO:0000256" key="9">
    <source>
        <dbReference type="SAM" id="MobiDB-lite"/>
    </source>
</evidence>
<comment type="caution">
    <text evidence="11">The sequence shown here is derived from an EMBL/GenBank/DDBJ whole genome shotgun (WGS) entry which is preliminary data.</text>
</comment>
<dbReference type="InterPro" id="IPR031636">
    <property type="entry name" value="PknG_TPR"/>
</dbReference>
<evidence type="ECO:0000256" key="7">
    <source>
        <dbReference type="ARBA" id="ARBA00047899"/>
    </source>
</evidence>
<dbReference type="InterPro" id="IPR011990">
    <property type="entry name" value="TPR-like_helical_dom_sf"/>
</dbReference>
<dbReference type="EMBL" id="RBKT01000001">
    <property type="protein sequence ID" value="RKR85988.1"/>
    <property type="molecule type" value="Genomic_DNA"/>
</dbReference>
<dbReference type="InterPro" id="IPR031634">
    <property type="entry name" value="PknG_rubred"/>
</dbReference>
<keyword evidence="12" id="KW-1185">Reference proteome</keyword>
<comment type="catalytic activity">
    <reaction evidence="8">
        <text>L-seryl-[protein] + ATP = O-phospho-L-seryl-[protein] + ADP + H(+)</text>
        <dbReference type="Rhea" id="RHEA:17989"/>
        <dbReference type="Rhea" id="RHEA-COMP:9863"/>
        <dbReference type="Rhea" id="RHEA-COMP:11604"/>
        <dbReference type="ChEBI" id="CHEBI:15378"/>
        <dbReference type="ChEBI" id="CHEBI:29999"/>
        <dbReference type="ChEBI" id="CHEBI:30616"/>
        <dbReference type="ChEBI" id="CHEBI:83421"/>
        <dbReference type="ChEBI" id="CHEBI:456216"/>
        <dbReference type="EC" id="2.7.11.1"/>
    </reaction>
</comment>
<dbReference type="PROSITE" id="PS50011">
    <property type="entry name" value="PROTEIN_KINASE_DOM"/>
    <property type="match status" value="1"/>
</dbReference>
<evidence type="ECO:0000256" key="6">
    <source>
        <dbReference type="ARBA" id="ARBA00022840"/>
    </source>
</evidence>
<proteinExistence type="predicted"/>
<evidence type="ECO:0000256" key="2">
    <source>
        <dbReference type="ARBA" id="ARBA00022527"/>
    </source>
</evidence>
<keyword evidence="4" id="KW-0547">Nucleotide-binding</keyword>
<keyword evidence="5 11" id="KW-0418">Kinase</keyword>
<organism evidence="11 12">
    <name type="scientific">Micromonospora pisi</name>
    <dbReference type="NCBI Taxonomy" id="589240"/>
    <lineage>
        <taxon>Bacteria</taxon>
        <taxon>Bacillati</taxon>
        <taxon>Actinomycetota</taxon>
        <taxon>Actinomycetes</taxon>
        <taxon>Micromonosporales</taxon>
        <taxon>Micromonosporaceae</taxon>
        <taxon>Micromonospora</taxon>
    </lineage>
</organism>
<evidence type="ECO:0000256" key="1">
    <source>
        <dbReference type="ARBA" id="ARBA00012513"/>
    </source>
</evidence>
<dbReference type="Gene3D" id="1.25.40.10">
    <property type="entry name" value="Tetratricopeptide repeat domain"/>
    <property type="match status" value="1"/>
</dbReference>
<dbReference type="Proteomes" id="UP000277671">
    <property type="component" value="Unassembled WGS sequence"/>
</dbReference>
<evidence type="ECO:0000313" key="12">
    <source>
        <dbReference type="Proteomes" id="UP000277671"/>
    </source>
</evidence>
<reference evidence="11 12" key="1">
    <citation type="submission" date="2018-10" db="EMBL/GenBank/DDBJ databases">
        <title>Sequencing the genomes of 1000 actinobacteria strains.</title>
        <authorList>
            <person name="Klenk H.-P."/>
        </authorList>
    </citation>
    <scope>NUCLEOTIDE SEQUENCE [LARGE SCALE GENOMIC DNA]</scope>
    <source>
        <strain evidence="11 12">DSM 45175</strain>
    </source>
</reference>
<name>A0A495JBV5_9ACTN</name>
<dbReference type="OrthoDB" id="137117at2"/>
<dbReference type="RefSeq" id="WP_121153712.1">
    <property type="nucleotide sequence ID" value="NZ_RBKT01000001.1"/>
</dbReference>